<dbReference type="EMBL" id="JARFID010000757">
    <property type="protein sequence ID" value="MDE8698130.1"/>
    <property type="molecule type" value="Genomic_DNA"/>
</dbReference>
<name>A0AAW6M833_9BACE</name>
<sequence>VGGRYNSFPNNPALIPIVERAMVKSTEFYIESEIMAYPFQTERSLSDWHYKKGAPYAQADEVF</sequence>
<dbReference type="Proteomes" id="UP001221924">
    <property type="component" value="Unassembled WGS sequence"/>
</dbReference>
<protein>
    <submittedName>
        <fullName evidence="1">Uncharacterized protein</fullName>
    </submittedName>
</protein>
<organism evidence="1 2">
    <name type="scientific">Bacteroides cellulosilyticus</name>
    <dbReference type="NCBI Taxonomy" id="246787"/>
    <lineage>
        <taxon>Bacteria</taxon>
        <taxon>Pseudomonadati</taxon>
        <taxon>Bacteroidota</taxon>
        <taxon>Bacteroidia</taxon>
        <taxon>Bacteroidales</taxon>
        <taxon>Bacteroidaceae</taxon>
        <taxon>Bacteroides</taxon>
    </lineage>
</organism>
<gene>
    <name evidence="1" type="ORF">PZH42_29555</name>
</gene>
<dbReference type="RefSeq" id="WP_275203096.1">
    <property type="nucleotide sequence ID" value="NZ_JARFID010000757.1"/>
</dbReference>
<feature type="non-terminal residue" evidence="1">
    <location>
        <position position="1"/>
    </location>
</feature>
<accession>A0AAW6M833</accession>
<comment type="caution">
    <text evidence="1">The sequence shown here is derived from an EMBL/GenBank/DDBJ whole genome shotgun (WGS) entry which is preliminary data.</text>
</comment>
<evidence type="ECO:0000313" key="2">
    <source>
        <dbReference type="Proteomes" id="UP001221924"/>
    </source>
</evidence>
<reference evidence="1" key="1">
    <citation type="submission" date="2023-03" db="EMBL/GenBank/DDBJ databases">
        <title>DFI Biobank Strains.</title>
        <authorList>
            <person name="Mostad J."/>
            <person name="Paddock L."/>
            <person name="Medina S."/>
            <person name="Waligurski E."/>
            <person name="Barat B."/>
            <person name="Smith R."/>
            <person name="Burgo V."/>
            <person name="Metcalfe C."/>
            <person name="Woodson C."/>
            <person name="Sundararajan A."/>
            <person name="Ramaswamy R."/>
            <person name="Lin H."/>
            <person name="Pamer E.G."/>
        </authorList>
    </citation>
    <scope>NUCLEOTIDE SEQUENCE</scope>
    <source>
        <strain evidence="1">DFI.9.5</strain>
    </source>
</reference>
<dbReference type="AlphaFoldDB" id="A0AAW6M833"/>
<evidence type="ECO:0000313" key="1">
    <source>
        <dbReference type="EMBL" id="MDE8698130.1"/>
    </source>
</evidence>
<proteinExistence type="predicted"/>